<dbReference type="AlphaFoldDB" id="A0A3S5CPF5"/>
<dbReference type="PROSITE" id="PS50106">
    <property type="entry name" value="PDZ"/>
    <property type="match status" value="1"/>
</dbReference>
<evidence type="ECO:0000259" key="2">
    <source>
        <dbReference type="PROSITE" id="PS50106"/>
    </source>
</evidence>
<dbReference type="Proteomes" id="UP000784294">
    <property type="component" value="Unassembled WGS sequence"/>
</dbReference>
<reference evidence="3" key="1">
    <citation type="submission" date="2018-11" db="EMBL/GenBank/DDBJ databases">
        <authorList>
            <consortium name="Pathogen Informatics"/>
        </authorList>
    </citation>
    <scope>NUCLEOTIDE SEQUENCE</scope>
</reference>
<dbReference type="GO" id="GO:0007165">
    <property type="term" value="P:signal transduction"/>
    <property type="evidence" value="ECO:0007669"/>
    <property type="project" value="TreeGrafter"/>
</dbReference>
<dbReference type="Gene3D" id="2.30.42.10">
    <property type="match status" value="1"/>
</dbReference>
<dbReference type="PANTHER" id="PTHR10316">
    <property type="entry name" value="MEMBRANE ASSOCIATED GUANYLATE KINASE-RELATED"/>
    <property type="match status" value="1"/>
</dbReference>
<evidence type="ECO:0000256" key="1">
    <source>
        <dbReference type="SAM" id="MobiDB-lite"/>
    </source>
</evidence>
<comment type="caution">
    <text evidence="3">The sequence shown here is derived from an EMBL/GenBank/DDBJ whole genome shotgun (WGS) entry which is preliminary data.</text>
</comment>
<feature type="region of interest" description="Disordered" evidence="1">
    <location>
        <begin position="106"/>
        <end position="126"/>
    </location>
</feature>
<feature type="domain" description="PDZ" evidence="2">
    <location>
        <begin position="208"/>
        <end position="253"/>
    </location>
</feature>
<gene>
    <name evidence="3" type="ORF">PXEA_LOCUS30906</name>
</gene>
<dbReference type="GO" id="GO:0005737">
    <property type="term" value="C:cytoplasm"/>
    <property type="evidence" value="ECO:0007669"/>
    <property type="project" value="TreeGrafter"/>
</dbReference>
<proteinExistence type="predicted"/>
<dbReference type="PANTHER" id="PTHR10316:SF40">
    <property type="entry name" value="LD27118P"/>
    <property type="match status" value="1"/>
</dbReference>
<organism evidence="3 4">
    <name type="scientific">Protopolystoma xenopodis</name>
    <dbReference type="NCBI Taxonomy" id="117903"/>
    <lineage>
        <taxon>Eukaryota</taxon>
        <taxon>Metazoa</taxon>
        <taxon>Spiralia</taxon>
        <taxon>Lophotrochozoa</taxon>
        <taxon>Platyhelminthes</taxon>
        <taxon>Monogenea</taxon>
        <taxon>Polyopisthocotylea</taxon>
        <taxon>Polystomatidea</taxon>
        <taxon>Polystomatidae</taxon>
        <taxon>Protopolystoma</taxon>
    </lineage>
</organism>
<accession>A0A3S5CPF5</accession>
<protein>
    <recommendedName>
        <fullName evidence="2">PDZ domain-containing protein</fullName>
    </recommendedName>
</protein>
<feature type="compositionally biased region" description="Low complexity" evidence="1">
    <location>
        <begin position="51"/>
        <end position="61"/>
    </location>
</feature>
<keyword evidence="4" id="KW-1185">Reference proteome</keyword>
<feature type="region of interest" description="Disordered" evidence="1">
    <location>
        <begin position="47"/>
        <end position="89"/>
    </location>
</feature>
<dbReference type="InterPro" id="IPR036034">
    <property type="entry name" value="PDZ_sf"/>
</dbReference>
<name>A0A3S5CPF5_9PLAT</name>
<dbReference type="SUPFAM" id="SSF50156">
    <property type="entry name" value="PDZ domain-like"/>
    <property type="match status" value="1"/>
</dbReference>
<evidence type="ECO:0000313" key="3">
    <source>
        <dbReference type="EMBL" id="VEL37466.1"/>
    </source>
</evidence>
<evidence type="ECO:0000313" key="4">
    <source>
        <dbReference type="Proteomes" id="UP000784294"/>
    </source>
</evidence>
<dbReference type="EMBL" id="CAAALY010255073">
    <property type="protein sequence ID" value="VEL37466.1"/>
    <property type="molecule type" value="Genomic_DNA"/>
</dbReference>
<sequence length="256" mass="27791">MPTDSSSPCQLALQVINSNEQAETDLSLQQANGDGSQSCRYQHHCDHRHQQPQLKQDQQCQGRYDSSHRDADMASHTASKQPVHPESRLSMPVRPAAACNGSLFGAKSARPKSCSEENSKSSVGGEVKRQVNAAVGRSNVLGAMLETNGTEYLRLADPMTVQTLQLRQRGTRWPFSPTCESTPAVSTAASSLDTICEGPAYSGARVYSIELERGPKGFGFSLRGGHDDFERIPLFVLRIAEGGVASMDGRMQVRIV</sequence>
<dbReference type="InterPro" id="IPR001478">
    <property type="entry name" value="PDZ"/>
</dbReference>
<dbReference type="OrthoDB" id="6022711at2759"/>